<dbReference type="InterPro" id="IPR036271">
    <property type="entry name" value="Tet_transcr_reg_TetR-rel_C_sf"/>
</dbReference>
<name>A0ABW2PH80_9ACTN</name>
<protein>
    <submittedName>
        <fullName evidence="6">TetR/AcrR family transcriptional regulator</fullName>
    </submittedName>
</protein>
<accession>A0ABW2PH80</accession>
<evidence type="ECO:0000256" key="1">
    <source>
        <dbReference type="ARBA" id="ARBA00023015"/>
    </source>
</evidence>
<dbReference type="InterPro" id="IPR049445">
    <property type="entry name" value="TetR_SbtR-like_C"/>
</dbReference>
<organism evidence="6 7">
    <name type="scientific">Sphaerisporangium rhizosphaerae</name>
    <dbReference type="NCBI Taxonomy" id="2269375"/>
    <lineage>
        <taxon>Bacteria</taxon>
        <taxon>Bacillati</taxon>
        <taxon>Actinomycetota</taxon>
        <taxon>Actinomycetes</taxon>
        <taxon>Streptosporangiales</taxon>
        <taxon>Streptosporangiaceae</taxon>
        <taxon>Sphaerisporangium</taxon>
    </lineage>
</organism>
<dbReference type="PANTHER" id="PTHR30055:SF234">
    <property type="entry name" value="HTH-TYPE TRANSCRIPTIONAL REGULATOR BETI"/>
    <property type="match status" value="1"/>
</dbReference>
<dbReference type="InterPro" id="IPR001647">
    <property type="entry name" value="HTH_TetR"/>
</dbReference>
<keyword evidence="7" id="KW-1185">Reference proteome</keyword>
<comment type="caution">
    <text evidence="6">The sequence shown here is derived from an EMBL/GenBank/DDBJ whole genome shotgun (WGS) entry which is preliminary data.</text>
</comment>
<dbReference type="InterPro" id="IPR050109">
    <property type="entry name" value="HTH-type_TetR-like_transc_reg"/>
</dbReference>
<feature type="DNA-binding region" description="H-T-H motif" evidence="4">
    <location>
        <begin position="36"/>
        <end position="55"/>
    </location>
</feature>
<dbReference type="Gene3D" id="1.10.357.10">
    <property type="entry name" value="Tetracycline Repressor, domain 2"/>
    <property type="match status" value="1"/>
</dbReference>
<dbReference type="InterPro" id="IPR009057">
    <property type="entry name" value="Homeodomain-like_sf"/>
</dbReference>
<feature type="domain" description="HTH tetR-type" evidence="5">
    <location>
        <begin position="14"/>
        <end position="73"/>
    </location>
</feature>
<dbReference type="PANTHER" id="PTHR30055">
    <property type="entry name" value="HTH-TYPE TRANSCRIPTIONAL REGULATOR RUTR"/>
    <property type="match status" value="1"/>
</dbReference>
<evidence type="ECO:0000259" key="5">
    <source>
        <dbReference type="PROSITE" id="PS50977"/>
    </source>
</evidence>
<sequence length="198" mass="21322">MTEKTARRMRADAQVNQDRVLAAATRAFARDGADASLREIAKDAGVGIGTLYRRFATREDLVWAVYRGEVDRICDTVPDLLARHPPVTALRAWMEAFLGFLAEKRGMADALKAALGTDEDQRLETRGLITCALANLLAAGVAAGRLRPDVAALDVMMALGGISLIAGEPERHDQAARLLDLLMAGLRPGSEGDGKQVR</sequence>
<evidence type="ECO:0000313" key="7">
    <source>
        <dbReference type="Proteomes" id="UP001596496"/>
    </source>
</evidence>
<evidence type="ECO:0000256" key="4">
    <source>
        <dbReference type="PROSITE-ProRule" id="PRU00335"/>
    </source>
</evidence>
<dbReference type="SUPFAM" id="SSF46689">
    <property type="entry name" value="Homeodomain-like"/>
    <property type="match status" value="1"/>
</dbReference>
<proteinExistence type="predicted"/>
<evidence type="ECO:0000256" key="2">
    <source>
        <dbReference type="ARBA" id="ARBA00023125"/>
    </source>
</evidence>
<dbReference type="Pfam" id="PF00440">
    <property type="entry name" value="TetR_N"/>
    <property type="match status" value="1"/>
</dbReference>
<dbReference type="Proteomes" id="UP001596496">
    <property type="component" value="Unassembled WGS sequence"/>
</dbReference>
<reference evidence="7" key="1">
    <citation type="journal article" date="2019" name="Int. J. Syst. Evol. Microbiol.">
        <title>The Global Catalogue of Microorganisms (GCM) 10K type strain sequencing project: providing services to taxonomists for standard genome sequencing and annotation.</title>
        <authorList>
            <consortium name="The Broad Institute Genomics Platform"/>
            <consortium name="The Broad Institute Genome Sequencing Center for Infectious Disease"/>
            <person name="Wu L."/>
            <person name="Ma J."/>
        </authorList>
    </citation>
    <scope>NUCLEOTIDE SEQUENCE [LARGE SCALE GENOMIC DNA]</scope>
    <source>
        <strain evidence="7">CECT 7649</strain>
    </source>
</reference>
<keyword evidence="2 4" id="KW-0238">DNA-binding</keyword>
<dbReference type="Pfam" id="PF21597">
    <property type="entry name" value="TetR_C_43"/>
    <property type="match status" value="1"/>
</dbReference>
<dbReference type="SUPFAM" id="SSF48498">
    <property type="entry name" value="Tetracyclin repressor-like, C-terminal domain"/>
    <property type="match status" value="1"/>
</dbReference>
<evidence type="ECO:0000313" key="6">
    <source>
        <dbReference type="EMBL" id="MFC7387745.1"/>
    </source>
</evidence>
<keyword evidence="3" id="KW-0804">Transcription</keyword>
<evidence type="ECO:0000256" key="3">
    <source>
        <dbReference type="ARBA" id="ARBA00023163"/>
    </source>
</evidence>
<dbReference type="EMBL" id="JBHTCG010000043">
    <property type="protein sequence ID" value="MFC7387745.1"/>
    <property type="molecule type" value="Genomic_DNA"/>
</dbReference>
<gene>
    <name evidence="6" type="ORF">ACFQSB_36445</name>
</gene>
<keyword evidence="1" id="KW-0805">Transcription regulation</keyword>
<dbReference type="PROSITE" id="PS50977">
    <property type="entry name" value="HTH_TETR_2"/>
    <property type="match status" value="1"/>
</dbReference>
<dbReference type="RefSeq" id="WP_380831586.1">
    <property type="nucleotide sequence ID" value="NZ_JBHTCG010000043.1"/>
</dbReference>
<dbReference type="PRINTS" id="PR00455">
    <property type="entry name" value="HTHTETR"/>
</dbReference>